<keyword evidence="1" id="KW-0175">Coiled coil</keyword>
<organism evidence="3">
    <name type="scientific">Hexamita inflata</name>
    <dbReference type="NCBI Taxonomy" id="28002"/>
    <lineage>
        <taxon>Eukaryota</taxon>
        <taxon>Metamonada</taxon>
        <taxon>Diplomonadida</taxon>
        <taxon>Hexamitidae</taxon>
        <taxon>Hexamitinae</taxon>
        <taxon>Hexamita</taxon>
    </lineage>
</organism>
<reference evidence="3" key="1">
    <citation type="submission" date="2023-06" db="EMBL/GenBank/DDBJ databases">
        <authorList>
            <person name="Kurt Z."/>
        </authorList>
    </citation>
    <scope>NUCLEOTIDE SEQUENCE</scope>
</reference>
<proteinExistence type="predicted"/>
<evidence type="ECO:0000313" key="3">
    <source>
        <dbReference type="EMBL" id="CAI9952509.1"/>
    </source>
</evidence>
<name>A0AA86UEG7_9EUKA</name>
<accession>A0AA86UEG7</accession>
<dbReference type="EMBL" id="CAXDID020000580">
    <property type="protein sequence ID" value="CAL6104172.1"/>
    <property type="molecule type" value="Genomic_DNA"/>
</dbReference>
<dbReference type="AlphaFoldDB" id="A0AA86UEG7"/>
<evidence type="ECO:0000313" key="5">
    <source>
        <dbReference type="Proteomes" id="UP001642409"/>
    </source>
</evidence>
<reference evidence="4 5" key="2">
    <citation type="submission" date="2024-07" db="EMBL/GenBank/DDBJ databases">
        <authorList>
            <person name="Akdeniz Z."/>
        </authorList>
    </citation>
    <scope>NUCLEOTIDE SEQUENCE [LARGE SCALE GENOMIC DNA]</scope>
</reference>
<evidence type="ECO:0000256" key="2">
    <source>
        <dbReference type="SAM" id="MobiDB-lite"/>
    </source>
</evidence>
<feature type="coiled-coil region" evidence="1">
    <location>
        <begin position="224"/>
        <end position="325"/>
    </location>
</feature>
<keyword evidence="5" id="KW-1185">Reference proteome</keyword>
<evidence type="ECO:0000313" key="4">
    <source>
        <dbReference type="EMBL" id="CAL6104172.1"/>
    </source>
</evidence>
<protein>
    <submittedName>
        <fullName evidence="4">Hypothetical_protein</fullName>
    </submittedName>
</protein>
<feature type="compositionally biased region" description="Low complexity" evidence="2">
    <location>
        <begin position="10"/>
        <end position="21"/>
    </location>
</feature>
<evidence type="ECO:0000256" key="1">
    <source>
        <dbReference type="SAM" id="Coils"/>
    </source>
</evidence>
<dbReference type="EMBL" id="CATOUU010000833">
    <property type="protein sequence ID" value="CAI9952509.1"/>
    <property type="molecule type" value="Genomic_DNA"/>
</dbReference>
<feature type="coiled-coil region" evidence="1">
    <location>
        <begin position="480"/>
        <end position="561"/>
    </location>
</feature>
<dbReference type="Proteomes" id="UP001642409">
    <property type="component" value="Unassembled WGS sequence"/>
</dbReference>
<feature type="coiled-coil region" evidence="1">
    <location>
        <begin position="349"/>
        <end position="436"/>
    </location>
</feature>
<gene>
    <name evidence="3" type="ORF">HINF_LOCUS40154</name>
    <name evidence="4" type="ORF">HINF_LOCUS72654</name>
</gene>
<comment type="caution">
    <text evidence="3">The sequence shown here is derived from an EMBL/GenBank/DDBJ whole genome shotgun (WGS) entry which is preliminary data.</text>
</comment>
<sequence>MNTYDEMVIQQKNNSQSQNNSATVQKLVQPERINQNSGKRVVPQQNTEIVNQQETKQQVKEVKQQKLIDTPIKFSTNSTQIPSKIDTVEQIKPELSQDLQKQVKIQKPVTPDAKEEIVERPIVKNKVIDNSDEIKKLKSDLELKTRFQTELQDQLGLLQQSLQIKSQFLTQNEELLKQIRLELHQKTMLVNELTQQLEIVQFEQSQTKQQLKDALSKSASNQYQNQLQNELKVLRIQLTSQESTYKLHDEKIQKLTGENYNLKNEKTNFQAEIKRLNTNINQLQITSHQQLSDANYQIEQNNALIKNLKEQVTKTNAESDISRKNNEAKLSNMSYRYNQLELKLQLELQKQAQNNLQTVNNHIERIENLSKELNEEQIKGRKTTEENEKLKIELENGEINTFQIRNKYQNEIISLKQEFQREMAEIKQQYESKIQNNNNLLFKVKNMKSTTKMTPNEELFSIKVEFGKLEAANNSQETTIKQLMGVRTENEAKILELEQQIQILNQITENNDTSKLKEQLQQTKNLLYQEKQTNQQLRSQIQFAQQQAAKYQAMKEASKEMPNLLMQKAHMSSPNMHNEQQDKYVKQIQQKDSMIQQLKTKISAIECVNDGQPKSIFKKQGGVY</sequence>
<feature type="region of interest" description="Disordered" evidence="2">
    <location>
        <begin position="1"/>
        <end position="23"/>
    </location>
</feature>